<feature type="transmembrane region" description="Helical" evidence="1">
    <location>
        <begin position="72"/>
        <end position="92"/>
    </location>
</feature>
<dbReference type="RefSeq" id="WP_184451687.1">
    <property type="nucleotide sequence ID" value="NZ_JACHMK010000001.1"/>
</dbReference>
<keyword evidence="1" id="KW-1133">Transmembrane helix</keyword>
<keyword evidence="2" id="KW-0732">Signal</keyword>
<organism evidence="3 4">
    <name type="scientific">Schaalia hyovaginalis</name>
    <dbReference type="NCBI Taxonomy" id="29316"/>
    <lineage>
        <taxon>Bacteria</taxon>
        <taxon>Bacillati</taxon>
        <taxon>Actinomycetota</taxon>
        <taxon>Actinomycetes</taxon>
        <taxon>Actinomycetales</taxon>
        <taxon>Actinomycetaceae</taxon>
        <taxon>Schaalia</taxon>
    </lineage>
</organism>
<comment type="caution">
    <text evidence="3">The sequence shown here is derived from an EMBL/GenBank/DDBJ whole genome shotgun (WGS) entry which is preliminary data.</text>
</comment>
<evidence type="ECO:0000256" key="1">
    <source>
        <dbReference type="SAM" id="Phobius"/>
    </source>
</evidence>
<protein>
    <recommendedName>
        <fullName evidence="5">DUF4418 family protein</fullName>
    </recommendedName>
</protein>
<evidence type="ECO:0000313" key="3">
    <source>
        <dbReference type="EMBL" id="MBB6333973.1"/>
    </source>
</evidence>
<gene>
    <name evidence="3" type="ORF">HD592_000538</name>
</gene>
<dbReference type="Pfam" id="PF14387">
    <property type="entry name" value="DUF4418"/>
    <property type="match status" value="1"/>
</dbReference>
<reference evidence="3" key="1">
    <citation type="submission" date="2020-08" db="EMBL/GenBank/DDBJ databases">
        <title>Sequencing the genomes of 1000 actinobacteria strains.</title>
        <authorList>
            <person name="Klenk H.-P."/>
        </authorList>
    </citation>
    <scope>NUCLEOTIDE SEQUENCE</scope>
    <source>
        <strain evidence="3">DSM 10695</strain>
    </source>
</reference>
<name>A0A923E113_9ACTO</name>
<dbReference type="InterPro" id="IPR025531">
    <property type="entry name" value="DUF4418"/>
</dbReference>
<keyword evidence="1" id="KW-0812">Transmembrane</keyword>
<dbReference type="EMBL" id="JACHMK010000001">
    <property type="protein sequence ID" value="MBB6333973.1"/>
    <property type="molecule type" value="Genomic_DNA"/>
</dbReference>
<sequence length="137" mass="14715">MTKKTLIPALIPATLGLLLALGASTAFSACDRREDGTWMHCHQCQNSVVAGAVGVAAVFGASAFVRNRTMRIAMQILGVIASILLFFIPGGLCPMCMMRTMRCYTVFQPFTRVMSSLLALSGILALVPSFKAKRIDS</sequence>
<feature type="transmembrane region" description="Helical" evidence="1">
    <location>
        <begin position="47"/>
        <end position="65"/>
    </location>
</feature>
<feature type="transmembrane region" description="Helical" evidence="1">
    <location>
        <begin position="112"/>
        <end position="130"/>
    </location>
</feature>
<evidence type="ECO:0008006" key="5">
    <source>
        <dbReference type="Google" id="ProtNLM"/>
    </source>
</evidence>
<keyword evidence="4" id="KW-1185">Reference proteome</keyword>
<evidence type="ECO:0000313" key="4">
    <source>
        <dbReference type="Proteomes" id="UP000617426"/>
    </source>
</evidence>
<proteinExistence type="predicted"/>
<feature type="chain" id="PRO_5037380134" description="DUF4418 family protein" evidence="2">
    <location>
        <begin position="29"/>
        <end position="137"/>
    </location>
</feature>
<dbReference type="AlphaFoldDB" id="A0A923E113"/>
<feature type="signal peptide" evidence="2">
    <location>
        <begin position="1"/>
        <end position="28"/>
    </location>
</feature>
<keyword evidence="1" id="KW-0472">Membrane</keyword>
<dbReference type="PROSITE" id="PS51257">
    <property type="entry name" value="PROKAR_LIPOPROTEIN"/>
    <property type="match status" value="1"/>
</dbReference>
<accession>A0A923E113</accession>
<dbReference type="Proteomes" id="UP000617426">
    <property type="component" value="Unassembled WGS sequence"/>
</dbReference>
<evidence type="ECO:0000256" key="2">
    <source>
        <dbReference type="SAM" id="SignalP"/>
    </source>
</evidence>